<dbReference type="InterPro" id="IPR008978">
    <property type="entry name" value="HSP20-like_chaperone"/>
</dbReference>
<dbReference type="GO" id="GO:0046872">
    <property type="term" value="F:metal ion binding"/>
    <property type="evidence" value="ECO:0007669"/>
    <property type="project" value="UniProtKB-KW"/>
</dbReference>
<dbReference type="EMBL" id="NCKU01003040">
    <property type="protein sequence ID" value="RWS08305.1"/>
    <property type="molecule type" value="Genomic_DNA"/>
</dbReference>
<dbReference type="InterPro" id="IPR003090">
    <property type="entry name" value="Alpha-crystallin_N"/>
</dbReference>
<dbReference type="PROSITE" id="PS01031">
    <property type="entry name" value="SHSP"/>
    <property type="match status" value="1"/>
</dbReference>
<keyword evidence="1" id="KW-0273">Eye lens protein</keyword>
<evidence type="ECO:0000313" key="12">
    <source>
        <dbReference type="Proteomes" id="UP000285301"/>
    </source>
</evidence>
<evidence type="ECO:0000256" key="5">
    <source>
        <dbReference type="PIRNR" id="PIRNR036514"/>
    </source>
</evidence>
<dbReference type="GO" id="GO:0042026">
    <property type="term" value="P:protein refolding"/>
    <property type="evidence" value="ECO:0007669"/>
    <property type="project" value="TreeGrafter"/>
</dbReference>
<feature type="binding site" evidence="6">
    <location>
        <position position="112"/>
    </location>
    <ligand>
        <name>Zn(2+)</name>
        <dbReference type="ChEBI" id="CHEBI:29105"/>
        <label>1</label>
    </ligand>
</feature>
<evidence type="ECO:0000256" key="7">
    <source>
        <dbReference type="PROSITE-ProRule" id="PRU00285"/>
    </source>
</evidence>
<dbReference type="Pfam" id="PF00011">
    <property type="entry name" value="HSP20"/>
    <property type="match status" value="1"/>
</dbReference>
<dbReference type="Pfam" id="PF00525">
    <property type="entry name" value="Crystallin"/>
    <property type="match status" value="1"/>
</dbReference>
<organism evidence="11 12">
    <name type="scientific">Dinothrombium tinctorium</name>
    <dbReference type="NCBI Taxonomy" id="1965070"/>
    <lineage>
        <taxon>Eukaryota</taxon>
        <taxon>Metazoa</taxon>
        <taxon>Ecdysozoa</taxon>
        <taxon>Arthropoda</taxon>
        <taxon>Chelicerata</taxon>
        <taxon>Arachnida</taxon>
        <taxon>Acari</taxon>
        <taxon>Acariformes</taxon>
        <taxon>Trombidiformes</taxon>
        <taxon>Prostigmata</taxon>
        <taxon>Anystina</taxon>
        <taxon>Parasitengona</taxon>
        <taxon>Trombidioidea</taxon>
        <taxon>Trombidiidae</taxon>
        <taxon>Dinothrombium</taxon>
    </lineage>
</organism>
<evidence type="ECO:0000313" key="10">
    <source>
        <dbReference type="EMBL" id="RWS08305.1"/>
    </source>
</evidence>
<accession>A0A3S3NZ17</accession>
<dbReference type="PANTHER" id="PTHR45640">
    <property type="entry name" value="HEAT SHOCK PROTEIN HSP-12.2-RELATED"/>
    <property type="match status" value="1"/>
</dbReference>
<dbReference type="InterPro" id="IPR001436">
    <property type="entry name" value="Alpha-crystallin/sHSP_animal"/>
</dbReference>
<evidence type="ECO:0000256" key="2">
    <source>
        <dbReference type="ARBA" id="ARBA00022723"/>
    </source>
</evidence>
<dbReference type="GO" id="GO:0005212">
    <property type="term" value="F:structural constituent of eye lens"/>
    <property type="evidence" value="ECO:0007669"/>
    <property type="project" value="UniProtKB-KW"/>
</dbReference>
<comment type="similarity">
    <text evidence="5 7 8">Belongs to the small heat shock protein (HSP20) family.</text>
</comment>
<dbReference type="GO" id="GO:0005737">
    <property type="term" value="C:cytoplasm"/>
    <property type="evidence" value="ECO:0007669"/>
    <property type="project" value="TreeGrafter"/>
</dbReference>
<reference evidence="11" key="2">
    <citation type="submission" date="2018-11" db="EMBL/GenBank/DDBJ databases">
        <title>Trombidioid mite genomics.</title>
        <authorList>
            <person name="Dong X."/>
        </authorList>
    </citation>
    <scope>NUCLEOTIDE SEQUENCE</scope>
    <source>
        <strain evidence="11">UoL-WK</strain>
    </source>
</reference>
<dbReference type="GO" id="GO:0051082">
    <property type="term" value="F:unfolded protein binding"/>
    <property type="evidence" value="ECO:0007669"/>
    <property type="project" value="TreeGrafter"/>
</dbReference>
<feature type="binding site" evidence="6">
    <location>
        <position position="107"/>
    </location>
    <ligand>
        <name>Zn(2+)</name>
        <dbReference type="ChEBI" id="CHEBI:29105"/>
        <label>2</label>
    </ligand>
</feature>
<evidence type="ECO:0000259" key="9">
    <source>
        <dbReference type="PROSITE" id="PS01031"/>
    </source>
</evidence>
<dbReference type="AlphaFoldDB" id="A0A3S3NZ17"/>
<dbReference type="PANTHER" id="PTHR45640:SF13">
    <property type="entry name" value="HEAT SHOCK PROTEIN 22-RELATED"/>
    <property type="match status" value="1"/>
</dbReference>
<dbReference type="SUPFAM" id="SSF49764">
    <property type="entry name" value="HSP20-like chaperones"/>
    <property type="match status" value="1"/>
</dbReference>
<evidence type="ECO:0000313" key="11">
    <source>
        <dbReference type="EMBL" id="RWS08664.1"/>
    </source>
</evidence>
<dbReference type="GO" id="GO:0005634">
    <property type="term" value="C:nucleus"/>
    <property type="evidence" value="ECO:0007669"/>
    <property type="project" value="TreeGrafter"/>
</dbReference>
<dbReference type="OrthoDB" id="1431247at2759"/>
<evidence type="ECO:0000256" key="1">
    <source>
        <dbReference type="ARBA" id="ARBA00022613"/>
    </source>
</evidence>
<keyword evidence="2 6" id="KW-0479">Metal-binding</keyword>
<dbReference type="InterPro" id="IPR002068">
    <property type="entry name" value="A-crystallin/Hsp20_dom"/>
</dbReference>
<reference evidence="11 12" key="1">
    <citation type="journal article" date="2018" name="Gigascience">
        <title>Genomes of trombidid mites reveal novel predicted allergens and laterally-transferred genes associated with secondary metabolism.</title>
        <authorList>
            <person name="Dong X."/>
            <person name="Chaisiri K."/>
            <person name="Xia D."/>
            <person name="Armstrong S.D."/>
            <person name="Fang Y."/>
            <person name="Donnelly M.J."/>
            <person name="Kadowaki T."/>
            <person name="McGarry J.W."/>
            <person name="Darby A.C."/>
            <person name="Makepeace B.L."/>
        </authorList>
    </citation>
    <scope>NUCLEOTIDE SEQUENCE [LARGE SCALE GENOMIC DNA]</scope>
    <source>
        <strain evidence="11">UoL-WK</strain>
    </source>
</reference>
<name>A0A3S3NZ17_9ACAR</name>
<feature type="domain" description="SHSP" evidence="9">
    <location>
        <begin position="54"/>
        <end position="167"/>
    </location>
</feature>
<sequence length="177" mass="20435">MAKLHRVALRPTSNYWDLFDVPQRLFDQHFGIGIDDEEFLSMMMFPRFQRHFLRQMSRMDPKYGLSEVKNDKHEFRVQLDVSHFKPEELTVKTLDNNVIIVEGKHEEKPDEHGFISRQFTRKYMLPRDVQADKVVSSLTPDGMLVISAPKLAVEASANEKVIPINVGSASHEAIKNA</sequence>
<dbReference type="Gene3D" id="2.60.40.790">
    <property type="match status" value="1"/>
</dbReference>
<dbReference type="Proteomes" id="UP000285301">
    <property type="component" value="Unassembled WGS sequence"/>
</dbReference>
<dbReference type="InterPro" id="IPR055269">
    <property type="entry name" value="Alpha-crystallin/HSP_16"/>
</dbReference>
<keyword evidence="12" id="KW-1185">Reference proteome</keyword>
<protein>
    <submittedName>
        <fullName evidence="11">Protein lethal(2)essential for life-like protein</fullName>
    </submittedName>
</protein>
<dbReference type="EMBL" id="NCKU01002853">
    <property type="protein sequence ID" value="RWS08664.1"/>
    <property type="molecule type" value="Genomic_DNA"/>
</dbReference>
<evidence type="ECO:0000256" key="3">
    <source>
        <dbReference type="ARBA" id="ARBA00022833"/>
    </source>
</evidence>
<dbReference type="PIRSF" id="PIRSF036514">
    <property type="entry name" value="Sm_HSP_B1"/>
    <property type="match status" value="1"/>
</dbReference>
<dbReference type="STRING" id="1965070.A0A3S3NZ17"/>
<proteinExistence type="inferred from homology"/>
<feature type="binding site" evidence="6">
    <location>
        <position position="105"/>
    </location>
    <ligand>
        <name>Zn(2+)</name>
        <dbReference type="ChEBI" id="CHEBI:29105"/>
        <label>1</label>
    </ligand>
</feature>
<evidence type="ECO:0000256" key="8">
    <source>
        <dbReference type="RuleBase" id="RU003616"/>
    </source>
</evidence>
<keyword evidence="3 6" id="KW-0862">Zinc</keyword>
<evidence type="ECO:0000256" key="6">
    <source>
        <dbReference type="PIRSR" id="PIRSR036514-1"/>
    </source>
</evidence>
<dbReference type="CDD" id="cd06526">
    <property type="entry name" value="metazoan_ACD"/>
    <property type="match status" value="1"/>
</dbReference>
<evidence type="ECO:0000256" key="4">
    <source>
        <dbReference type="ARBA" id="ARBA00023016"/>
    </source>
</evidence>
<gene>
    <name evidence="11" type="ORF">B4U79_00218</name>
    <name evidence="10" type="ORF">B4U79_14457</name>
</gene>
<comment type="caution">
    <text evidence="11">The sequence shown here is derived from an EMBL/GenBank/DDBJ whole genome shotgun (WGS) entry which is preliminary data.</text>
</comment>
<keyword evidence="4" id="KW-0346">Stress response</keyword>
<dbReference type="GO" id="GO:0009408">
    <property type="term" value="P:response to heat"/>
    <property type="evidence" value="ECO:0007669"/>
    <property type="project" value="UniProtKB-ARBA"/>
</dbReference>
<dbReference type="PRINTS" id="PR00299">
    <property type="entry name" value="ACRYSTALLIN"/>
</dbReference>